<dbReference type="GO" id="GO:0055075">
    <property type="term" value="P:potassium ion homeostasis"/>
    <property type="evidence" value="ECO:0007669"/>
    <property type="project" value="TreeGrafter"/>
</dbReference>
<dbReference type="GO" id="GO:0005886">
    <property type="term" value="C:plasma membrane"/>
    <property type="evidence" value="ECO:0007669"/>
    <property type="project" value="UniProtKB-SubCell"/>
</dbReference>
<keyword evidence="7 13" id="KW-0812">Transmembrane</keyword>
<comment type="similarity">
    <text evidence="3">Belongs to the SLC12A transporter family.</text>
</comment>
<comment type="caution">
    <text evidence="15">The sequence shown here is derived from an EMBL/GenBank/DDBJ whole genome shotgun (WGS) entry which is preliminary data.</text>
</comment>
<proteinExistence type="inferred from homology"/>
<feature type="region of interest" description="Disordered" evidence="12">
    <location>
        <begin position="151"/>
        <end position="189"/>
    </location>
</feature>
<reference evidence="15 16" key="2">
    <citation type="submission" date="2019-04" db="EMBL/GenBank/DDBJ databases">
        <title>The genome sequence of big-headed turtle.</title>
        <authorList>
            <person name="Gong S."/>
        </authorList>
    </citation>
    <scope>NUCLEOTIDE SEQUENCE [LARGE SCALE GENOMIC DNA]</scope>
    <source>
        <strain evidence="15">DO16091913</strain>
        <tissue evidence="15">Muscle</tissue>
    </source>
</reference>
<dbReference type="GO" id="GO:0055064">
    <property type="term" value="P:chloride ion homeostasis"/>
    <property type="evidence" value="ECO:0007669"/>
    <property type="project" value="TreeGrafter"/>
</dbReference>
<feature type="transmembrane region" description="Helical" evidence="13">
    <location>
        <begin position="77"/>
        <end position="99"/>
    </location>
</feature>
<keyword evidence="8 13" id="KW-1133">Transmembrane helix</keyword>
<evidence type="ECO:0000256" key="5">
    <source>
        <dbReference type="ARBA" id="ARBA00022448"/>
    </source>
</evidence>
<dbReference type="Pfam" id="PF00324">
    <property type="entry name" value="AA_permease"/>
    <property type="match status" value="1"/>
</dbReference>
<evidence type="ECO:0000256" key="10">
    <source>
        <dbReference type="ARBA" id="ARBA00023180"/>
    </source>
</evidence>
<gene>
    <name evidence="15" type="ORF">DR999_PMT20735</name>
</gene>
<feature type="domain" description="Amino acid permease/ SLC12A" evidence="14">
    <location>
        <begin position="15"/>
        <end position="90"/>
    </location>
</feature>
<evidence type="ECO:0000256" key="6">
    <source>
        <dbReference type="ARBA" id="ARBA00022475"/>
    </source>
</evidence>
<feature type="transmembrane region" description="Helical" evidence="13">
    <location>
        <begin position="105"/>
        <end position="128"/>
    </location>
</feature>
<feature type="compositionally biased region" description="Pro residues" evidence="12">
    <location>
        <begin position="159"/>
        <end position="176"/>
    </location>
</feature>
<keyword evidence="10" id="KW-0325">Glycoprotein</keyword>
<dbReference type="OrthoDB" id="2020542at2759"/>
<feature type="transmembrane region" description="Helical" evidence="13">
    <location>
        <begin position="23"/>
        <end position="47"/>
    </location>
</feature>
<protein>
    <recommendedName>
        <fullName evidence="4">Solute carrier family 12 member 9</fullName>
    </recommendedName>
</protein>
<evidence type="ECO:0000256" key="7">
    <source>
        <dbReference type="ARBA" id="ARBA00022692"/>
    </source>
</evidence>
<evidence type="ECO:0000256" key="2">
    <source>
        <dbReference type="ARBA" id="ARBA00004656"/>
    </source>
</evidence>
<sequence>MTSFTCERTLLKEDYGFFRSINLWPPLVLVGVYAASLSASMSSLIGASRILHALAKDDLFGIVLAPAKIVSKGGNPWVAVLYTWALVQLFSWHTCLLGIASCLLMMFLISPAGASGSLVLMLALLGFIHLRAPASSWGYISQALIFHQVPGREPRRPGSHPPCSEPPAPAPLPAPGREPRRPGSQPPLL</sequence>
<evidence type="ECO:0000256" key="9">
    <source>
        <dbReference type="ARBA" id="ARBA00023136"/>
    </source>
</evidence>
<dbReference type="Gene3D" id="1.20.1740.10">
    <property type="entry name" value="Amino acid/polyamine transporter I"/>
    <property type="match status" value="1"/>
</dbReference>
<evidence type="ECO:0000256" key="1">
    <source>
        <dbReference type="ARBA" id="ARBA00004651"/>
    </source>
</evidence>
<evidence type="ECO:0000256" key="3">
    <source>
        <dbReference type="ARBA" id="ARBA00010593"/>
    </source>
</evidence>
<dbReference type="PANTHER" id="PTHR11827">
    <property type="entry name" value="SOLUTE CARRIER FAMILY 12, CATION COTRANSPORTERS"/>
    <property type="match status" value="1"/>
</dbReference>
<dbReference type="GO" id="GO:0006884">
    <property type="term" value="P:cell volume homeostasis"/>
    <property type="evidence" value="ECO:0007669"/>
    <property type="project" value="TreeGrafter"/>
</dbReference>
<keyword evidence="9 13" id="KW-0472">Membrane</keyword>
<keyword evidence="11" id="KW-0458">Lysosome</keyword>
<evidence type="ECO:0000256" key="8">
    <source>
        <dbReference type="ARBA" id="ARBA00022989"/>
    </source>
</evidence>
<evidence type="ECO:0000313" key="16">
    <source>
        <dbReference type="Proteomes" id="UP000297703"/>
    </source>
</evidence>
<evidence type="ECO:0000313" key="15">
    <source>
        <dbReference type="EMBL" id="TFJ97433.1"/>
    </source>
</evidence>
<keyword evidence="6" id="KW-1003">Cell membrane</keyword>
<dbReference type="GO" id="GO:0015379">
    <property type="term" value="F:potassium:chloride symporter activity"/>
    <property type="evidence" value="ECO:0007669"/>
    <property type="project" value="TreeGrafter"/>
</dbReference>
<dbReference type="PANTHER" id="PTHR11827:SF98">
    <property type="entry name" value="SOLUTE CARRIER FAMILY 12 MEMBER 9"/>
    <property type="match status" value="1"/>
</dbReference>
<comment type="subcellular location">
    <subcellularLocation>
        <location evidence="1">Cell membrane</location>
        <topology evidence="1">Multi-pass membrane protein</topology>
    </subcellularLocation>
    <subcellularLocation>
        <location evidence="2">Lysosome membrane</location>
    </subcellularLocation>
</comment>
<dbReference type="GO" id="GO:0005765">
    <property type="term" value="C:lysosomal membrane"/>
    <property type="evidence" value="ECO:0007669"/>
    <property type="project" value="UniProtKB-SubCell"/>
</dbReference>
<evidence type="ECO:0000256" key="11">
    <source>
        <dbReference type="ARBA" id="ARBA00023228"/>
    </source>
</evidence>
<dbReference type="AlphaFoldDB" id="A0A4D9DRE8"/>
<evidence type="ECO:0000259" key="14">
    <source>
        <dbReference type="Pfam" id="PF00324"/>
    </source>
</evidence>
<dbReference type="EMBL" id="QXTE01000496">
    <property type="protein sequence ID" value="TFJ97433.1"/>
    <property type="molecule type" value="Genomic_DNA"/>
</dbReference>
<evidence type="ECO:0000256" key="12">
    <source>
        <dbReference type="SAM" id="MobiDB-lite"/>
    </source>
</evidence>
<dbReference type="Proteomes" id="UP000297703">
    <property type="component" value="Unassembled WGS sequence"/>
</dbReference>
<reference evidence="15 16" key="1">
    <citation type="submission" date="2019-04" db="EMBL/GenBank/DDBJ databases">
        <title>Draft genome of the big-headed turtle Platysternon megacephalum.</title>
        <authorList>
            <person name="Gong S."/>
        </authorList>
    </citation>
    <scope>NUCLEOTIDE SEQUENCE [LARGE SCALE GENOMIC DNA]</scope>
    <source>
        <strain evidence="15">DO16091913</strain>
        <tissue evidence="15">Muscle</tissue>
    </source>
</reference>
<dbReference type="InterPro" id="IPR004842">
    <property type="entry name" value="SLC12A_fam"/>
</dbReference>
<accession>A0A4D9DRE8</accession>
<name>A0A4D9DRE8_9SAUR</name>
<dbReference type="InterPro" id="IPR004841">
    <property type="entry name" value="AA-permease/SLC12A_dom"/>
</dbReference>
<evidence type="ECO:0000256" key="4">
    <source>
        <dbReference type="ARBA" id="ARBA00019359"/>
    </source>
</evidence>
<keyword evidence="16" id="KW-1185">Reference proteome</keyword>
<keyword evidence="5" id="KW-0813">Transport</keyword>
<organism evidence="15 16">
    <name type="scientific">Platysternon megacephalum</name>
    <name type="common">big-headed turtle</name>
    <dbReference type="NCBI Taxonomy" id="55544"/>
    <lineage>
        <taxon>Eukaryota</taxon>
        <taxon>Metazoa</taxon>
        <taxon>Chordata</taxon>
        <taxon>Craniata</taxon>
        <taxon>Vertebrata</taxon>
        <taxon>Euteleostomi</taxon>
        <taxon>Archelosauria</taxon>
        <taxon>Testudinata</taxon>
        <taxon>Testudines</taxon>
        <taxon>Cryptodira</taxon>
        <taxon>Durocryptodira</taxon>
        <taxon>Testudinoidea</taxon>
        <taxon>Platysternidae</taxon>
        <taxon>Platysternon</taxon>
    </lineage>
</organism>
<evidence type="ECO:0000256" key="13">
    <source>
        <dbReference type="SAM" id="Phobius"/>
    </source>
</evidence>
<dbReference type="STRING" id="55544.A0A4D9DRE8"/>